<dbReference type="PROSITE" id="PS51186">
    <property type="entry name" value="GNAT"/>
    <property type="match status" value="1"/>
</dbReference>
<accession>A0A0F5VEK1</accession>
<reference evidence="2 3" key="1">
    <citation type="submission" date="2014-12" db="EMBL/GenBank/DDBJ databases">
        <title>Mercury Reductase activity and rhizosphere competence traits in the genome of root associated Photobacterium halotolerans MELD1.</title>
        <authorList>
            <person name="Mathew D.C."/>
            <person name="Huang C.-C."/>
        </authorList>
    </citation>
    <scope>NUCLEOTIDE SEQUENCE [LARGE SCALE GENOMIC DNA]</scope>
    <source>
        <strain evidence="2 3">MELD1</strain>
    </source>
</reference>
<proteinExistence type="predicted"/>
<dbReference type="AlphaFoldDB" id="A0A0F5VEK1"/>
<dbReference type="Gene3D" id="3.40.630.30">
    <property type="match status" value="1"/>
</dbReference>
<evidence type="ECO:0000313" key="2">
    <source>
        <dbReference type="EMBL" id="KKD00581.1"/>
    </source>
</evidence>
<dbReference type="SUPFAM" id="SSF55729">
    <property type="entry name" value="Acyl-CoA N-acyltransferases (Nat)"/>
    <property type="match status" value="1"/>
</dbReference>
<dbReference type="Proteomes" id="UP000033633">
    <property type="component" value="Unassembled WGS sequence"/>
</dbReference>
<organism evidence="2 3">
    <name type="scientific">Photobacterium halotolerans</name>
    <dbReference type="NCBI Taxonomy" id="265726"/>
    <lineage>
        <taxon>Bacteria</taxon>
        <taxon>Pseudomonadati</taxon>
        <taxon>Pseudomonadota</taxon>
        <taxon>Gammaproteobacteria</taxon>
        <taxon>Vibrionales</taxon>
        <taxon>Vibrionaceae</taxon>
        <taxon>Photobacterium</taxon>
    </lineage>
</organism>
<keyword evidence="3" id="KW-1185">Reference proteome</keyword>
<dbReference type="EMBL" id="JWYV01000003">
    <property type="protein sequence ID" value="KKD00581.1"/>
    <property type="molecule type" value="Genomic_DNA"/>
</dbReference>
<gene>
    <name evidence="2" type="ORF">KY46_05545</name>
</gene>
<dbReference type="PANTHER" id="PTHR43415">
    <property type="entry name" value="SPERMIDINE N(1)-ACETYLTRANSFERASE"/>
    <property type="match status" value="1"/>
</dbReference>
<dbReference type="RefSeq" id="WP_160296955.1">
    <property type="nucleotide sequence ID" value="NZ_JWYV01000003.1"/>
</dbReference>
<dbReference type="OrthoDB" id="326501at2"/>
<dbReference type="GO" id="GO:0016747">
    <property type="term" value="F:acyltransferase activity, transferring groups other than amino-acyl groups"/>
    <property type="evidence" value="ECO:0007669"/>
    <property type="project" value="InterPro"/>
</dbReference>
<dbReference type="InterPro" id="IPR000182">
    <property type="entry name" value="GNAT_dom"/>
</dbReference>
<dbReference type="Pfam" id="PF00583">
    <property type="entry name" value="Acetyltransf_1"/>
    <property type="match status" value="1"/>
</dbReference>
<protein>
    <recommendedName>
        <fullName evidence="1">N-acetyltransferase domain-containing protein</fullName>
    </recommendedName>
</protein>
<sequence>MLIKRPGSRYQLSPFTTQDYSLLMDWVTDEEFNLLWGGPVYQFPLTIEQIKKHIAHPEVHPYLFQVEDQPKGYIELYQSSPKHYRICRVLVADESDRGKGYGRKLLDMAVEKAGSEFGAEVVSLAVFEHNFRAVNCYRGMGFETYQADRATRVFNGEPWTLLQMKKLL</sequence>
<dbReference type="PANTHER" id="PTHR43415:SF5">
    <property type="entry name" value="ACETYLTRANSFERASE"/>
    <property type="match status" value="1"/>
</dbReference>
<comment type="caution">
    <text evidence="2">The sequence shown here is derived from an EMBL/GenBank/DDBJ whole genome shotgun (WGS) entry which is preliminary data.</text>
</comment>
<dbReference type="PATRIC" id="fig|265726.11.peg.3003"/>
<evidence type="ECO:0000313" key="3">
    <source>
        <dbReference type="Proteomes" id="UP000033633"/>
    </source>
</evidence>
<dbReference type="CDD" id="cd04301">
    <property type="entry name" value="NAT_SF"/>
    <property type="match status" value="1"/>
</dbReference>
<evidence type="ECO:0000259" key="1">
    <source>
        <dbReference type="PROSITE" id="PS51186"/>
    </source>
</evidence>
<feature type="domain" description="N-acetyltransferase" evidence="1">
    <location>
        <begin position="10"/>
        <end position="168"/>
    </location>
</feature>
<dbReference type="InterPro" id="IPR016181">
    <property type="entry name" value="Acyl_CoA_acyltransferase"/>
</dbReference>
<dbReference type="STRING" id="265726.KY46_05545"/>
<name>A0A0F5VEK1_9GAMM</name>